<dbReference type="GO" id="GO:0061860">
    <property type="term" value="F:DNA clamp unloader activity"/>
    <property type="evidence" value="ECO:0007669"/>
    <property type="project" value="TreeGrafter"/>
</dbReference>
<dbReference type="Pfam" id="PF00004">
    <property type="entry name" value="AAA"/>
    <property type="match status" value="1"/>
</dbReference>
<feature type="compositionally biased region" description="Low complexity" evidence="22">
    <location>
        <begin position="534"/>
        <end position="545"/>
    </location>
</feature>
<evidence type="ECO:0000256" key="16">
    <source>
        <dbReference type="ARBA" id="ARBA00064311"/>
    </source>
</evidence>
<dbReference type="Gene3D" id="3.40.50.300">
    <property type="entry name" value="P-loop containing nucleotide triphosphate hydrolases"/>
    <property type="match status" value="1"/>
</dbReference>
<dbReference type="Pfam" id="PF00347">
    <property type="entry name" value="Ribosomal_L6"/>
    <property type="match status" value="2"/>
</dbReference>
<dbReference type="InterPro" id="IPR047854">
    <property type="entry name" value="RFC_lid"/>
</dbReference>
<evidence type="ECO:0000256" key="19">
    <source>
        <dbReference type="ARBA" id="ARBA00077727"/>
    </source>
</evidence>
<dbReference type="PANTHER" id="PTHR23389">
    <property type="entry name" value="CHROMOSOME TRANSMISSION FIDELITY FACTOR 18"/>
    <property type="match status" value="1"/>
</dbReference>
<accession>A0AAD6FSZ2</accession>
<dbReference type="InterPro" id="IPR002359">
    <property type="entry name" value="Ribosomal_uL6_CS2"/>
</dbReference>
<dbReference type="GO" id="GO:0006412">
    <property type="term" value="P:translation"/>
    <property type="evidence" value="ECO:0007669"/>
    <property type="project" value="InterPro"/>
</dbReference>
<evidence type="ECO:0000256" key="18">
    <source>
        <dbReference type="ARBA" id="ARBA00076017"/>
    </source>
</evidence>
<keyword evidence="25" id="KW-1185">Reference proteome</keyword>
<feature type="compositionally biased region" description="Basic and acidic residues" evidence="22">
    <location>
        <begin position="231"/>
        <end position="257"/>
    </location>
</feature>
<comment type="similarity">
    <text evidence="3">Belongs to the universal ribosomal protein uL6 family.</text>
</comment>
<organism evidence="24 25">
    <name type="scientific">Pogonophryne albipinna</name>
    <dbReference type="NCBI Taxonomy" id="1090488"/>
    <lineage>
        <taxon>Eukaryota</taxon>
        <taxon>Metazoa</taxon>
        <taxon>Chordata</taxon>
        <taxon>Craniata</taxon>
        <taxon>Vertebrata</taxon>
        <taxon>Euteleostomi</taxon>
        <taxon>Actinopterygii</taxon>
        <taxon>Neopterygii</taxon>
        <taxon>Teleostei</taxon>
        <taxon>Neoteleostei</taxon>
        <taxon>Acanthomorphata</taxon>
        <taxon>Eupercaria</taxon>
        <taxon>Perciformes</taxon>
        <taxon>Notothenioidei</taxon>
        <taxon>Pogonophryne</taxon>
    </lineage>
</organism>
<evidence type="ECO:0000256" key="12">
    <source>
        <dbReference type="ARBA" id="ARBA00023274"/>
    </source>
</evidence>
<dbReference type="GO" id="GO:0005634">
    <property type="term" value="C:nucleus"/>
    <property type="evidence" value="ECO:0007669"/>
    <property type="project" value="UniProtKB-SubCell"/>
</dbReference>
<dbReference type="SMART" id="SM00382">
    <property type="entry name" value="AAA"/>
    <property type="match status" value="1"/>
</dbReference>
<evidence type="ECO:0000256" key="7">
    <source>
        <dbReference type="ARBA" id="ARBA00022741"/>
    </source>
</evidence>
<feature type="region of interest" description="Disordered" evidence="22">
    <location>
        <begin position="199"/>
        <end position="594"/>
    </location>
</feature>
<dbReference type="FunFam" id="3.90.930.12:FF:000003">
    <property type="entry name" value="60S ribosomal protein L9"/>
    <property type="match status" value="1"/>
</dbReference>
<dbReference type="Gene3D" id="1.20.272.10">
    <property type="match status" value="1"/>
</dbReference>
<dbReference type="GO" id="GO:0006281">
    <property type="term" value="P:DNA repair"/>
    <property type="evidence" value="ECO:0007669"/>
    <property type="project" value="InterPro"/>
</dbReference>
<feature type="compositionally biased region" description="Basic residues" evidence="22">
    <location>
        <begin position="1357"/>
        <end position="1367"/>
    </location>
</feature>
<evidence type="ECO:0000256" key="10">
    <source>
        <dbReference type="ARBA" id="ARBA00023125"/>
    </source>
</evidence>
<feature type="region of interest" description="Disordered" evidence="22">
    <location>
        <begin position="1300"/>
        <end position="1367"/>
    </location>
</feature>
<name>A0AAD6FSZ2_9TELE</name>
<sequence length="1367" mass="150153">MKTILSSQTVDIPDQVEVRLKGRTVTVKGPRGKLVREFNHINLELSLLGKKQKKLRVDKWWGNRKELATVRTICSHVQNMIKGVTLGFRYKMRSVYAHFPINVVIQETGTLVEIRNFLGEKYIRRVRMRAGVNCAVSTAQKDELILEGNDIELVSNSAALIQQATTVKKKDIRKFLDGIYVSEKTTVDIRRFFAPTASKPAVQKPASNGNIKTEEEEKKKKKKKNPLSSDEEVKNKKKETTKVKSSKTEEKLKDGDKKRKKQTVIVSDSDDEEPVRKSKKSPKEKQKKSKSETPPKKDPVQYVSETDSDSDSFQTLKKVSKTKPKQNGTAKQTKSDTRPGAKEGLKSPVTPSSTKGKTAVKSPPTPVTPKSAPPPAPKHTPTSVLDYFGSAAVQRSEKKLVASTKRKAPTQDTDDLSDEQIAKQLQMHEDMELEKQVHEDEEFARTLAMLDEEPQAKKARKGSDEKPAPTTLPKKSSPDSAAGSLSSPSKSSRRGSMSEDAISPTPKKNPASVRASSKLATMKKEQEERDVSSKSKTIISPSKIKISPKKEPLTSPSYEKKFTPKTGTTVKTSPKKPESTSTSPDDAEKKKNTAAFRNFLNRDGPRALGSKEIPQGAENCLEGCVFVLTGVMESMERDDAKSLIERYGGKVTGNISKKTTYMVQGRDSGVSKLEKAESLGTKILDEDGLLELISTKPGKKSKYEIAAEAENKASKTKTPPGRTSKSTPTSQKISPSKGNSRSPHTPSPSKTGLASGGGAATRGRDTPPGRGSTHTARRELGLSSSSAASPSEKGEDASLLWVDKYRPLSLKAVIGQQGDQSCANKLVRWLQNWYRHHGGGTSKPPVARFGKFGGGKDDGSGFKAALLSGPPGVGKTTTAALVCEELGLSFVEMNASCTRSKNSLKEVVSESLNNTSIEGFYKGTSQKVTSKHVLIMDEVDGMAGNEDRGGIQEMISLIKTSKIPIIFMCNDRNHMKIRSLANHCFDLRFQRPRVEQIKGAMMSLAFKEGIKIPPPALNEIILASNQDIRQVIHNLSMWSAKDKVMTYDQCKTDAASARKDMKMGPFDVCRKVFVFGDETAHMSFIDKSDLFFHDYSLAPLFVQENYLHVRPKAAGGDLKSHLMLLSKAADSISDGDLVDRRIRSGQNWSLLPTQAVYASVLPGELMRGYMSQFPTFPSWLGKHSSTSKHSRIVQELSSHMGLKTMSSRQAVNLDYLFYLRQALLSPLQRLGAEGAAQAVQLLDDYQLVREDVDSIMEISVWGGQPDPYSKLESKVKAAFTRAYNKEVHLMPYSLQVVKKGRRGGGGAGESELGAEEVDNEAQESEDEGVKLDAMIKQKKGKPIKKEKKETKEASGKGKGKGKGKAKK</sequence>
<dbReference type="GO" id="GO:0006260">
    <property type="term" value="P:DNA replication"/>
    <property type="evidence" value="ECO:0007669"/>
    <property type="project" value="UniProtKB-KW"/>
</dbReference>
<dbReference type="CDD" id="cd00009">
    <property type="entry name" value="AAA"/>
    <property type="match status" value="1"/>
</dbReference>
<feature type="compositionally biased region" description="Basic and acidic residues" evidence="22">
    <location>
        <begin position="426"/>
        <end position="438"/>
    </location>
</feature>
<dbReference type="GO" id="GO:1990904">
    <property type="term" value="C:ribonucleoprotein complex"/>
    <property type="evidence" value="ECO:0007669"/>
    <property type="project" value="UniProtKB-KW"/>
</dbReference>
<evidence type="ECO:0000256" key="9">
    <source>
        <dbReference type="ARBA" id="ARBA00022980"/>
    </source>
</evidence>
<feature type="compositionally biased region" description="Basic and acidic residues" evidence="22">
    <location>
        <begin position="522"/>
        <end position="533"/>
    </location>
</feature>
<dbReference type="InterPro" id="IPR027417">
    <property type="entry name" value="P-loop_NTPase"/>
</dbReference>
<dbReference type="InterPro" id="IPR036789">
    <property type="entry name" value="Ribosomal_uL6-like_a/b-dom_sf"/>
</dbReference>
<comment type="subunit">
    <text evidence="16">Large subunit of the RFC complex, an heteropentameric complex consisting of RFC1 and four small subunits RFC2, RFC3, RFC4 and RFC5; the RFC complex interacts with PCNA and the interaction involves RFC1.</text>
</comment>
<dbReference type="FunFam" id="3.90.930.12:FF:000005">
    <property type="entry name" value="60S ribosomal protein L9"/>
    <property type="match status" value="1"/>
</dbReference>
<evidence type="ECO:0000256" key="1">
    <source>
        <dbReference type="ARBA" id="ARBA00004123"/>
    </source>
</evidence>
<feature type="domain" description="BRCT" evidence="23">
    <location>
        <begin position="616"/>
        <end position="696"/>
    </location>
</feature>
<dbReference type="InterPro" id="IPR020040">
    <property type="entry name" value="Ribosomal_uL6_a/b-dom"/>
</dbReference>
<dbReference type="GO" id="GO:0019843">
    <property type="term" value="F:rRNA binding"/>
    <property type="evidence" value="ECO:0007669"/>
    <property type="project" value="InterPro"/>
</dbReference>
<dbReference type="FunFam" id="3.40.50.300:FF:000395">
    <property type="entry name" value="Replication factor C subunit 1"/>
    <property type="match status" value="1"/>
</dbReference>
<dbReference type="Pfam" id="PF00533">
    <property type="entry name" value="BRCT"/>
    <property type="match status" value="1"/>
</dbReference>
<feature type="region of interest" description="Disordered" evidence="22">
    <location>
        <begin position="708"/>
        <end position="796"/>
    </location>
</feature>
<evidence type="ECO:0000259" key="23">
    <source>
        <dbReference type="PROSITE" id="PS50172"/>
    </source>
</evidence>
<feature type="compositionally biased region" description="Basic and acidic residues" evidence="22">
    <location>
        <begin position="548"/>
        <end position="562"/>
    </location>
</feature>
<comment type="function">
    <text evidence="15">Subunit of the replication factor C (RFC) complex which acts during elongation of primed DNA templates by DNA polymerases delta and epsilon, and is necessary for ATP-dependent loading of proliferating cell nuclear antigen (PCNA) onto primed DNA. This subunit binds to the primer-template junction. Binds the PO-B transcription element as well as other GA rich DNA sequences. Can bind single- or double-stranded DNA.</text>
</comment>
<keyword evidence="9" id="KW-0689">Ribosomal protein</keyword>
<evidence type="ECO:0000256" key="15">
    <source>
        <dbReference type="ARBA" id="ARBA00054501"/>
    </source>
</evidence>
<dbReference type="SMART" id="SM00292">
    <property type="entry name" value="BRCT"/>
    <property type="match status" value="1"/>
</dbReference>
<evidence type="ECO:0000313" key="25">
    <source>
        <dbReference type="Proteomes" id="UP001219934"/>
    </source>
</evidence>
<evidence type="ECO:0000256" key="8">
    <source>
        <dbReference type="ARBA" id="ARBA00022840"/>
    </source>
</evidence>
<dbReference type="Pfam" id="PF08519">
    <property type="entry name" value="RFC1"/>
    <property type="match status" value="1"/>
</dbReference>
<reference evidence="24" key="1">
    <citation type="submission" date="2022-11" db="EMBL/GenBank/DDBJ databases">
        <title>Chromosome-level genome of Pogonophryne albipinna.</title>
        <authorList>
            <person name="Jo E."/>
        </authorList>
    </citation>
    <scope>NUCLEOTIDE SEQUENCE</scope>
    <source>
        <strain evidence="24">SGF0006</strain>
        <tissue evidence="24">Muscle</tissue>
    </source>
</reference>
<dbReference type="InterPro" id="IPR013725">
    <property type="entry name" value="DNA_replication_fac_RFC1_C"/>
</dbReference>
<dbReference type="Gene3D" id="1.10.8.60">
    <property type="match status" value="1"/>
</dbReference>
<keyword evidence="10" id="KW-0238">DNA-binding</keyword>
<dbReference type="PROSITE" id="PS00700">
    <property type="entry name" value="RIBOSOMAL_L6_2"/>
    <property type="match status" value="1"/>
</dbReference>
<evidence type="ECO:0000256" key="6">
    <source>
        <dbReference type="ARBA" id="ARBA00022705"/>
    </source>
</evidence>
<keyword evidence="12" id="KW-0687">Ribonucleoprotein</keyword>
<keyword evidence="8" id="KW-0067">ATP-binding</keyword>
<evidence type="ECO:0000256" key="3">
    <source>
        <dbReference type="ARBA" id="ARBA00009356"/>
    </source>
</evidence>
<dbReference type="CDD" id="cd17752">
    <property type="entry name" value="BRCT_RFC1"/>
    <property type="match status" value="1"/>
</dbReference>
<evidence type="ECO:0000256" key="20">
    <source>
        <dbReference type="ARBA" id="ARBA00078526"/>
    </source>
</evidence>
<evidence type="ECO:0000256" key="11">
    <source>
        <dbReference type="ARBA" id="ARBA00023242"/>
    </source>
</evidence>
<comment type="caution">
    <text evidence="24">The sequence shown here is derived from an EMBL/GenBank/DDBJ whole genome shotgun (WGS) entry which is preliminary data.</text>
</comment>
<evidence type="ECO:0000256" key="13">
    <source>
        <dbReference type="ARBA" id="ARBA00035246"/>
    </source>
</evidence>
<evidence type="ECO:0000256" key="22">
    <source>
        <dbReference type="SAM" id="MobiDB-lite"/>
    </source>
</evidence>
<dbReference type="Proteomes" id="UP001219934">
    <property type="component" value="Unassembled WGS sequence"/>
</dbReference>
<dbReference type="PROSITE" id="PS50172">
    <property type="entry name" value="BRCT"/>
    <property type="match status" value="1"/>
</dbReference>
<dbReference type="InterPro" id="IPR003959">
    <property type="entry name" value="ATPase_AAA_core"/>
</dbReference>
<dbReference type="SUPFAM" id="SSF52540">
    <property type="entry name" value="P-loop containing nucleoside triphosphate hydrolases"/>
    <property type="match status" value="1"/>
</dbReference>
<feature type="compositionally biased region" description="Low complexity" evidence="22">
    <location>
        <begin position="478"/>
        <end position="490"/>
    </location>
</feature>
<keyword evidence="7" id="KW-0547">Nucleotide-binding</keyword>
<dbReference type="InterPro" id="IPR008921">
    <property type="entry name" value="DNA_pol3_clamp-load_cplx_C"/>
</dbReference>
<evidence type="ECO:0000256" key="5">
    <source>
        <dbReference type="ARBA" id="ARBA00022553"/>
    </source>
</evidence>
<dbReference type="CDD" id="cd18140">
    <property type="entry name" value="HLD_clamp_RFC"/>
    <property type="match status" value="1"/>
</dbReference>
<feature type="compositionally biased region" description="Basic and acidic residues" evidence="22">
    <location>
        <begin position="1346"/>
        <end position="1355"/>
    </location>
</feature>
<feature type="compositionally biased region" description="Basic residues" evidence="22">
    <location>
        <begin position="1336"/>
        <end position="1345"/>
    </location>
</feature>
<dbReference type="Gene3D" id="3.90.930.12">
    <property type="entry name" value="Ribosomal protein L6, alpha-beta domain"/>
    <property type="match status" value="2"/>
</dbReference>
<protein>
    <recommendedName>
        <fullName evidence="13">Large ribosomal subunit protein uL6</fullName>
    </recommendedName>
    <alternativeName>
        <fullName evidence="14">60S ribosomal protein L9</fullName>
    </alternativeName>
    <alternativeName>
        <fullName evidence="20">Activator 1 140 kDa subunit</fullName>
    </alternativeName>
    <alternativeName>
        <fullName evidence="19">Activator 1 large subunit</fullName>
    </alternativeName>
    <alternativeName>
        <fullName evidence="21">Activator 1 subunit 1</fullName>
    </alternativeName>
    <alternativeName>
        <fullName evidence="17">Replication factor C 140 kDa subunit</fullName>
    </alternativeName>
    <alternativeName>
        <fullName evidence="18">Replication factor C large subunit</fullName>
    </alternativeName>
    <alternativeName>
        <fullName evidence="4">Replication factor C subunit 1</fullName>
    </alternativeName>
</protein>
<comment type="subcellular location">
    <subcellularLocation>
        <location evidence="1">Nucleus</location>
    </subcellularLocation>
</comment>
<dbReference type="InterPro" id="IPR001357">
    <property type="entry name" value="BRCT_dom"/>
</dbReference>
<feature type="compositionally biased region" description="Basic and acidic residues" evidence="22">
    <location>
        <begin position="333"/>
        <end position="345"/>
    </location>
</feature>
<keyword evidence="6" id="KW-0235">DNA replication</keyword>
<dbReference type="SUPFAM" id="SSF48019">
    <property type="entry name" value="post-AAA+ oligomerization domain-like"/>
    <property type="match status" value="1"/>
</dbReference>
<dbReference type="GO" id="GO:0005524">
    <property type="term" value="F:ATP binding"/>
    <property type="evidence" value="ECO:0007669"/>
    <property type="project" value="UniProtKB-UniRule"/>
</dbReference>
<evidence type="ECO:0000313" key="24">
    <source>
        <dbReference type="EMBL" id="KAJ4944690.1"/>
    </source>
</evidence>
<dbReference type="FunFam" id="1.20.272.10:FF:000005">
    <property type="entry name" value="Replication factor C subunit 1"/>
    <property type="match status" value="1"/>
</dbReference>
<keyword evidence="5" id="KW-0597">Phosphoprotein</keyword>
<feature type="compositionally biased region" description="Polar residues" evidence="22">
    <location>
        <begin position="721"/>
        <end position="752"/>
    </location>
</feature>
<dbReference type="EMBL" id="JAPTMU010000004">
    <property type="protein sequence ID" value="KAJ4944690.1"/>
    <property type="molecule type" value="Genomic_DNA"/>
</dbReference>
<keyword evidence="11" id="KW-0539">Nucleus</keyword>
<dbReference type="Gene3D" id="3.40.50.10190">
    <property type="entry name" value="BRCT domain"/>
    <property type="match status" value="1"/>
</dbReference>
<dbReference type="GO" id="GO:0005663">
    <property type="term" value="C:DNA replication factor C complex"/>
    <property type="evidence" value="ECO:0007669"/>
    <property type="project" value="InterPro"/>
</dbReference>
<proteinExistence type="inferred from homology"/>
<dbReference type="GO" id="GO:0005840">
    <property type="term" value="C:ribosome"/>
    <property type="evidence" value="ECO:0007669"/>
    <property type="project" value="UniProtKB-KW"/>
</dbReference>
<dbReference type="GO" id="GO:0003689">
    <property type="term" value="F:DNA clamp loader activity"/>
    <property type="evidence" value="ECO:0007669"/>
    <property type="project" value="UniProtKB-UniRule"/>
</dbReference>
<evidence type="ECO:0000256" key="21">
    <source>
        <dbReference type="ARBA" id="ARBA00080382"/>
    </source>
</evidence>
<dbReference type="GO" id="GO:0003677">
    <property type="term" value="F:DNA binding"/>
    <property type="evidence" value="ECO:0007669"/>
    <property type="project" value="UniProtKB-KW"/>
</dbReference>
<dbReference type="GO" id="GO:0003735">
    <property type="term" value="F:structural constituent of ribosome"/>
    <property type="evidence" value="ECO:0007669"/>
    <property type="project" value="InterPro"/>
</dbReference>
<dbReference type="InterPro" id="IPR036420">
    <property type="entry name" value="BRCT_dom_sf"/>
</dbReference>
<dbReference type="SUPFAM" id="SSF56053">
    <property type="entry name" value="Ribosomal protein L6"/>
    <property type="match status" value="2"/>
</dbReference>
<dbReference type="PANTHER" id="PTHR23389:SF6">
    <property type="entry name" value="REPLICATION FACTOR C SUBUNIT 1"/>
    <property type="match status" value="1"/>
</dbReference>
<dbReference type="FunFam" id="3.40.50.10190:FF:000001">
    <property type="entry name" value="Replication factor C subunit 1"/>
    <property type="match status" value="1"/>
</dbReference>
<dbReference type="Pfam" id="PF25361">
    <property type="entry name" value="AAA_lid_RFC1"/>
    <property type="match status" value="1"/>
</dbReference>
<comment type="similarity">
    <text evidence="2">Belongs to the activator 1 large subunit family.</text>
</comment>
<feature type="compositionally biased region" description="Basic and acidic residues" evidence="22">
    <location>
        <begin position="281"/>
        <end position="299"/>
    </location>
</feature>
<dbReference type="InterPro" id="IPR003593">
    <property type="entry name" value="AAA+_ATPase"/>
</dbReference>
<evidence type="ECO:0000256" key="4">
    <source>
        <dbReference type="ARBA" id="ARBA00020401"/>
    </source>
</evidence>
<dbReference type="FunFam" id="1.10.8.60:FF:000021">
    <property type="entry name" value="Replication factor C subunit 1"/>
    <property type="match status" value="1"/>
</dbReference>
<feature type="compositionally biased region" description="Pro residues" evidence="22">
    <location>
        <begin position="363"/>
        <end position="378"/>
    </location>
</feature>
<gene>
    <name evidence="24" type="ORF">JOQ06_013231</name>
</gene>
<evidence type="ECO:0000256" key="14">
    <source>
        <dbReference type="ARBA" id="ARBA00035349"/>
    </source>
</evidence>
<dbReference type="SUPFAM" id="SSF52113">
    <property type="entry name" value="BRCT domain"/>
    <property type="match status" value="1"/>
</dbReference>
<evidence type="ECO:0000256" key="17">
    <source>
        <dbReference type="ARBA" id="ARBA00075134"/>
    </source>
</evidence>
<evidence type="ECO:0000256" key="2">
    <source>
        <dbReference type="ARBA" id="ARBA00006116"/>
    </source>
</evidence>
<feature type="compositionally biased region" description="Acidic residues" evidence="22">
    <location>
        <begin position="1312"/>
        <end position="1326"/>
    </location>
</feature>
<dbReference type="GO" id="GO:0016887">
    <property type="term" value="F:ATP hydrolysis activity"/>
    <property type="evidence" value="ECO:0007669"/>
    <property type="project" value="InterPro"/>
</dbReference>